<gene>
    <name evidence="1" type="ordered locus">Dalk_4531</name>
</gene>
<dbReference type="AlphaFoldDB" id="B8FCP6"/>
<keyword evidence="2" id="KW-1185">Reference proteome</keyword>
<evidence type="ECO:0000313" key="2">
    <source>
        <dbReference type="Proteomes" id="UP000000739"/>
    </source>
</evidence>
<dbReference type="Proteomes" id="UP000000739">
    <property type="component" value="Chromosome"/>
</dbReference>
<organism evidence="1 2">
    <name type="scientific">Desulfatibacillum aliphaticivorans</name>
    <dbReference type="NCBI Taxonomy" id="218208"/>
    <lineage>
        <taxon>Bacteria</taxon>
        <taxon>Pseudomonadati</taxon>
        <taxon>Thermodesulfobacteriota</taxon>
        <taxon>Desulfobacteria</taxon>
        <taxon>Desulfobacterales</taxon>
        <taxon>Desulfatibacillaceae</taxon>
        <taxon>Desulfatibacillum</taxon>
    </lineage>
</organism>
<accession>B8FCP6</accession>
<protein>
    <submittedName>
        <fullName evidence="1">Uncharacterized protein</fullName>
    </submittedName>
</protein>
<sequence>MDTPKACLGCEYEPWCLQNPTEIHPRCRMFSEMIQIKSDIQHERLESGFVDDSPCTIAFFKGGIMLKPCPNPWCDGSGDDLEGIYQVKFAIKCKLCGLTGPFRKTPYEAEEAWNTRPEPIGPKRWVWDGLHGTCGPYSAEIEVYKGVSVEIIKDGKRVDFSLVDSIPDAKQKAQDFIDQRFWEIAEGGRNEGD</sequence>
<dbReference type="HOGENOM" id="CLU_1406735_0_0_7"/>
<evidence type="ECO:0000313" key="1">
    <source>
        <dbReference type="EMBL" id="ACL06209.1"/>
    </source>
</evidence>
<dbReference type="RefSeq" id="WP_015949248.1">
    <property type="nucleotide sequence ID" value="NC_011768.1"/>
</dbReference>
<dbReference type="EMBL" id="CP001322">
    <property type="protein sequence ID" value="ACL06209.1"/>
    <property type="molecule type" value="Genomic_DNA"/>
</dbReference>
<proteinExistence type="predicted"/>
<dbReference type="KEGG" id="dal:Dalk_4531"/>
<name>B8FCP6_DESAL</name>
<reference evidence="1 2" key="1">
    <citation type="journal article" date="2012" name="Environ. Microbiol.">
        <title>The genome sequence of Desulfatibacillum alkenivorans AK-01: a blueprint for anaerobic alkane oxidation.</title>
        <authorList>
            <person name="Callaghan A.V."/>
            <person name="Morris B.E."/>
            <person name="Pereira I.A."/>
            <person name="McInerney M.J."/>
            <person name="Austin R.N."/>
            <person name="Groves J.T."/>
            <person name="Kukor J.J."/>
            <person name="Suflita J.M."/>
            <person name="Young L.Y."/>
            <person name="Zylstra G.J."/>
            <person name="Wawrik B."/>
        </authorList>
    </citation>
    <scope>NUCLEOTIDE SEQUENCE [LARGE SCALE GENOMIC DNA]</scope>
    <source>
        <strain evidence="1 2">AK-01</strain>
    </source>
</reference>